<protein>
    <submittedName>
        <fullName evidence="1">Uncharacterized protein</fullName>
    </submittedName>
</protein>
<name>A0AAP0E5F6_9MAGN</name>
<keyword evidence="2" id="KW-1185">Reference proteome</keyword>
<gene>
    <name evidence="1" type="ORF">Syun_029340</name>
</gene>
<sequence length="80" mass="9418">MAEEYALDLKTIARLQGSAKMLQREITPLTIRIDASIRCIFFHLHFSYNFWERILAEKFNDGRQDNIKIISYARGEVLRA</sequence>
<evidence type="ECO:0000313" key="2">
    <source>
        <dbReference type="Proteomes" id="UP001420932"/>
    </source>
</evidence>
<comment type="caution">
    <text evidence="1">The sequence shown here is derived from an EMBL/GenBank/DDBJ whole genome shotgun (WGS) entry which is preliminary data.</text>
</comment>
<proteinExistence type="predicted"/>
<reference evidence="1 2" key="1">
    <citation type="submission" date="2024-01" db="EMBL/GenBank/DDBJ databases">
        <title>Genome assemblies of Stephania.</title>
        <authorList>
            <person name="Yang L."/>
        </authorList>
    </citation>
    <scope>NUCLEOTIDE SEQUENCE [LARGE SCALE GENOMIC DNA]</scope>
    <source>
        <strain evidence="1">YNDBR</strain>
        <tissue evidence="1">Leaf</tissue>
    </source>
</reference>
<accession>A0AAP0E5F6</accession>
<organism evidence="1 2">
    <name type="scientific">Stephania yunnanensis</name>
    <dbReference type="NCBI Taxonomy" id="152371"/>
    <lineage>
        <taxon>Eukaryota</taxon>
        <taxon>Viridiplantae</taxon>
        <taxon>Streptophyta</taxon>
        <taxon>Embryophyta</taxon>
        <taxon>Tracheophyta</taxon>
        <taxon>Spermatophyta</taxon>
        <taxon>Magnoliopsida</taxon>
        <taxon>Ranunculales</taxon>
        <taxon>Menispermaceae</taxon>
        <taxon>Menispermoideae</taxon>
        <taxon>Cissampelideae</taxon>
        <taxon>Stephania</taxon>
    </lineage>
</organism>
<dbReference type="Proteomes" id="UP001420932">
    <property type="component" value="Unassembled WGS sequence"/>
</dbReference>
<dbReference type="AlphaFoldDB" id="A0AAP0E5F6"/>
<dbReference type="EMBL" id="JBBNAF010000013">
    <property type="protein sequence ID" value="KAK9086946.1"/>
    <property type="molecule type" value="Genomic_DNA"/>
</dbReference>
<evidence type="ECO:0000313" key="1">
    <source>
        <dbReference type="EMBL" id="KAK9086946.1"/>
    </source>
</evidence>